<accession>A0A4V2X3Q9</accession>
<dbReference type="PROSITE" id="PS00455">
    <property type="entry name" value="AMP_BINDING"/>
    <property type="match status" value="1"/>
</dbReference>
<dbReference type="InterPro" id="IPR042099">
    <property type="entry name" value="ANL_N_sf"/>
</dbReference>
<protein>
    <submittedName>
        <fullName evidence="2">Non-ribosomal peptide synthetase</fullName>
    </submittedName>
</protein>
<gene>
    <name evidence="2" type="ORF">C5467_24665</name>
</gene>
<dbReference type="PRINTS" id="PR00154">
    <property type="entry name" value="AMPBINDING"/>
</dbReference>
<dbReference type="GO" id="GO:0031177">
    <property type="term" value="F:phosphopantetheine binding"/>
    <property type="evidence" value="ECO:0007669"/>
    <property type="project" value="TreeGrafter"/>
</dbReference>
<dbReference type="GO" id="GO:0005737">
    <property type="term" value="C:cytoplasm"/>
    <property type="evidence" value="ECO:0007669"/>
    <property type="project" value="TreeGrafter"/>
</dbReference>
<dbReference type="RefSeq" id="WP_153188831.1">
    <property type="nucleotide sequence ID" value="NZ_CAWOJO010000166.1"/>
</dbReference>
<dbReference type="PANTHER" id="PTHR45527">
    <property type="entry name" value="NONRIBOSOMAL PEPTIDE SYNTHETASE"/>
    <property type="match status" value="1"/>
</dbReference>
<organism evidence="2 3">
    <name type="scientific">Photorhabdus khanii subsp. guanajuatensis</name>
    <dbReference type="NCBI Taxonomy" id="2100166"/>
    <lineage>
        <taxon>Bacteria</taxon>
        <taxon>Pseudomonadati</taxon>
        <taxon>Pseudomonadota</taxon>
        <taxon>Gammaproteobacteria</taxon>
        <taxon>Enterobacterales</taxon>
        <taxon>Morganellaceae</taxon>
        <taxon>Photorhabdus</taxon>
    </lineage>
</organism>
<feature type="non-terminal residue" evidence="2">
    <location>
        <position position="311"/>
    </location>
</feature>
<dbReference type="Pfam" id="PF00501">
    <property type="entry name" value="AMP-binding"/>
    <property type="match status" value="1"/>
</dbReference>
<proteinExistence type="predicted"/>
<dbReference type="PANTHER" id="PTHR45527:SF1">
    <property type="entry name" value="FATTY ACID SYNTHASE"/>
    <property type="match status" value="1"/>
</dbReference>
<reference evidence="2 3" key="1">
    <citation type="journal article" date="2019" name="Int. J. Syst. Evol. Microbiol.">
        <title>Photorhabdus khanii subsp. guanajuatensis subsp. nov., isolated from Heterorhabditis atacamensis, and Photorhabdus luminescens subsp. mexicana subsp. nov., isolated from Heterorhabditis mexicana entomopathogenic nematodes.</title>
        <authorList>
            <person name="Machado R.A.R."/>
            <person name="Bruno P."/>
            <person name="Arce C.C.M."/>
            <person name="Liechti N."/>
            <person name="Kohler A."/>
            <person name="Bernal J."/>
            <person name="Bruggmann R."/>
            <person name="Turlings T.C.J."/>
        </authorList>
    </citation>
    <scope>NUCLEOTIDE SEQUENCE [LARGE SCALE GENOMIC DNA]</scope>
    <source>
        <strain evidence="2 3">MEX20-17</strain>
    </source>
</reference>
<dbReference type="InterPro" id="IPR000873">
    <property type="entry name" value="AMP-dep_synth/lig_dom"/>
</dbReference>
<evidence type="ECO:0000259" key="1">
    <source>
        <dbReference type="Pfam" id="PF00501"/>
    </source>
</evidence>
<evidence type="ECO:0000313" key="2">
    <source>
        <dbReference type="EMBL" id="TDB41045.1"/>
    </source>
</evidence>
<dbReference type="GO" id="GO:0044550">
    <property type="term" value="P:secondary metabolite biosynthetic process"/>
    <property type="evidence" value="ECO:0007669"/>
    <property type="project" value="TreeGrafter"/>
</dbReference>
<dbReference type="FunFam" id="3.40.50.980:FF:000001">
    <property type="entry name" value="Non-ribosomal peptide synthetase"/>
    <property type="match status" value="1"/>
</dbReference>
<name>A0A4V2X3Q9_9GAMM</name>
<dbReference type="InterPro" id="IPR020459">
    <property type="entry name" value="AMP-binding"/>
</dbReference>
<dbReference type="EMBL" id="PUJY01000166">
    <property type="protein sequence ID" value="TDB41045.1"/>
    <property type="molecule type" value="Genomic_DNA"/>
</dbReference>
<feature type="domain" description="AMP-dependent synthetase/ligase" evidence="1">
    <location>
        <begin position="2"/>
        <end position="310"/>
    </location>
</feature>
<sequence>EQTFSYAELNTRANRLAHQLIAWGVGPDQRVAICVTRSPTMIVSLLAVLKAGGAYVPLDPAYPGERLAYILTDAAPAILLADNVGYVALGEEALAGLTVLDPNMLPDKPDSNPQVTALTAQHLAYVIYTSGSTGTPKGVMVEHCGLINLIRDKIAQFDIHSGSRMLQFASLSFDASVWEIMMALGSGASLVIAVDIVRQDPLRLWHYLAQQAVTHACLTPALLRERSDLPEMTIRPTLILGGEAPSAMLLQALSRRATVFNAYGPTEITVCATTWRCPPDYTDTLVPIGYPTANTQIYLLDSDGQPVPLGA</sequence>
<dbReference type="Proteomes" id="UP000295598">
    <property type="component" value="Unassembled WGS sequence"/>
</dbReference>
<dbReference type="InterPro" id="IPR020845">
    <property type="entry name" value="AMP-binding_CS"/>
</dbReference>
<comment type="caution">
    <text evidence="2">The sequence shown here is derived from an EMBL/GenBank/DDBJ whole genome shotgun (WGS) entry which is preliminary data.</text>
</comment>
<feature type="non-terminal residue" evidence="2">
    <location>
        <position position="1"/>
    </location>
</feature>
<dbReference type="SUPFAM" id="SSF56801">
    <property type="entry name" value="Acetyl-CoA synthetase-like"/>
    <property type="match status" value="1"/>
</dbReference>
<dbReference type="AlphaFoldDB" id="A0A4V2X3Q9"/>
<dbReference type="GO" id="GO:0043041">
    <property type="term" value="P:amino acid activation for nonribosomal peptide biosynthetic process"/>
    <property type="evidence" value="ECO:0007669"/>
    <property type="project" value="TreeGrafter"/>
</dbReference>
<dbReference type="Gene3D" id="3.40.50.12780">
    <property type="entry name" value="N-terminal domain of ligase-like"/>
    <property type="match status" value="1"/>
</dbReference>
<evidence type="ECO:0000313" key="3">
    <source>
        <dbReference type="Proteomes" id="UP000295598"/>
    </source>
</evidence>